<proteinExistence type="inferred from homology"/>
<dbReference type="GO" id="GO:0009349">
    <property type="term" value="C:riboflavin synthase complex"/>
    <property type="evidence" value="ECO:0007669"/>
    <property type="project" value="InterPro"/>
</dbReference>
<dbReference type="GO" id="GO:0000906">
    <property type="term" value="F:6,7-dimethyl-8-ribityllumazine synthase activity"/>
    <property type="evidence" value="ECO:0007669"/>
    <property type="project" value="UniProtKB-EC"/>
</dbReference>
<dbReference type="SUPFAM" id="SSF52121">
    <property type="entry name" value="Lumazine synthase"/>
    <property type="match status" value="1"/>
</dbReference>
<dbReference type="Pfam" id="PF00885">
    <property type="entry name" value="DMRL_synthase"/>
    <property type="match status" value="1"/>
</dbReference>
<evidence type="ECO:0000256" key="4">
    <source>
        <dbReference type="ARBA" id="ARBA00022619"/>
    </source>
</evidence>
<dbReference type="UniPathway" id="UPA00275">
    <property type="reaction ID" value="UER00404"/>
</dbReference>
<dbReference type="EC" id="2.5.1.78" evidence="3"/>
<comment type="similarity">
    <text evidence="2">Belongs to the DMRL synthase family.</text>
</comment>
<comment type="catalytic activity">
    <reaction evidence="6">
        <text>(2S)-2-hydroxy-3-oxobutyl phosphate + 5-amino-6-(D-ribitylamino)uracil = 6,7-dimethyl-8-(1-D-ribityl)lumazine + phosphate + 2 H2O + H(+)</text>
        <dbReference type="Rhea" id="RHEA:26152"/>
        <dbReference type="ChEBI" id="CHEBI:15377"/>
        <dbReference type="ChEBI" id="CHEBI:15378"/>
        <dbReference type="ChEBI" id="CHEBI:15934"/>
        <dbReference type="ChEBI" id="CHEBI:43474"/>
        <dbReference type="ChEBI" id="CHEBI:58201"/>
        <dbReference type="ChEBI" id="CHEBI:58830"/>
        <dbReference type="EC" id="2.5.1.78"/>
    </reaction>
</comment>
<accession>A0A212KLC8</accession>
<comment type="pathway">
    <text evidence="1">Cofactor biosynthesis; riboflavin biosynthesis; riboflavin from 2-hydroxy-3-oxobutyl phosphate and 5-amino-6-(D-ribitylamino)uracil: step 1/2.</text>
</comment>
<evidence type="ECO:0000256" key="5">
    <source>
        <dbReference type="ARBA" id="ARBA00022679"/>
    </source>
</evidence>
<gene>
    <name evidence="7" type="ORF">KL86APRO_30080</name>
</gene>
<name>A0A212KLC8_9PROT</name>
<dbReference type="Gene3D" id="3.40.50.960">
    <property type="entry name" value="Lumazine/riboflavin synthase"/>
    <property type="match status" value="1"/>
</dbReference>
<evidence type="ECO:0000256" key="6">
    <source>
        <dbReference type="ARBA" id="ARBA00048785"/>
    </source>
</evidence>
<evidence type="ECO:0000256" key="2">
    <source>
        <dbReference type="ARBA" id="ARBA00007424"/>
    </source>
</evidence>
<dbReference type="InterPro" id="IPR034964">
    <property type="entry name" value="LS"/>
</dbReference>
<reference evidence="7" key="1">
    <citation type="submission" date="2016-04" db="EMBL/GenBank/DDBJ databases">
        <authorList>
            <person name="Evans L.H."/>
            <person name="Alamgir A."/>
            <person name="Owens N."/>
            <person name="Weber N.D."/>
            <person name="Virtaneva K."/>
            <person name="Barbian K."/>
            <person name="Babar A."/>
            <person name="Rosenke K."/>
        </authorList>
    </citation>
    <scope>NUCLEOTIDE SEQUENCE</scope>
    <source>
        <strain evidence="7">86</strain>
    </source>
</reference>
<keyword evidence="4" id="KW-0686">Riboflavin biosynthesis</keyword>
<sequence>MGERAFRLGLVAGTFHTKEIAIMRAAAEARAAELGLEIVARADVPGSYEAPLAVKRQLTRADVDAVVVLGIIERGETAHGRVMGEAVGSALVAMQLEFMKPIGIGIIGPEAEPHHFPPRLVPHARAAVDAAAVMLGLTPA</sequence>
<protein>
    <recommendedName>
        <fullName evidence="3">6,7-dimethyl-8-ribityllumazine synthase</fullName>
        <ecNumber evidence="3">2.5.1.78</ecNumber>
    </recommendedName>
</protein>
<dbReference type="PANTHER" id="PTHR21058:SF0">
    <property type="entry name" value="6,7-DIMETHYL-8-RIBITYLLUMAZINE SYNTHASE"/>
    <property type="match status" value="1"/>
</dbReference>
<evidence type="ECO:0000313" key="7">
    <source>
        <dbReference type="EMBL" id="SBW12536.1"/>
    </source>
</evidence>
<dbReference type="InterPro" id="IPR036467">
    <property type="entry name" value="LS/RS_sf"/>
</dbReference>
<evidence type="ECO:0000256" key="1">
    <source>
        <dbReference type="ARBA" id="ARBA00004917"/>
    </source>
</evidence>
<evidence type="ECO:0000256" key="3">
    <source>
        <dbReference type="ARBA" id="ARBA00012664"/>
    </source>
</evidence>
<dbReference type="AlphaFoldDB" id="A0A212KLC8"/>
<dbReference type="PANTHER" id="PTHR21058">
    <property type="entry name" value="6,7-DIMETHYL-8-RIBITYLLUMAZINE SYNTHASE DMRL SYNTHASE LUMAZINE SYNTHASE"/>
    <property type="match status" value="1"/>
</dbReference>
<dbReference type="InterPro" id="IPR002180">
    <property type="entry name" value="LS/RS"/>
</dbReference>
<organism evidence="7">
    <name type="scientific">uncultured Alphaproteobacteria bacterium</name>
    <dbReference type="NCBI Taxonomy" id="91750"/>
    <lineage>
        <taxon>Bacteria</taxon>
        <taxon>Pseudomonadati</taxon>
        <taxon>Pseudomonadota</taxon>
        <taxon>Alphaproteobacteria</taxon>
        <taxon>environmental samples</taxon>
    </lineage>
</organism>
<keyword evidence="5 7" id="KW-0808">Transferase</keyword>
<dbReference type="GO" id="GO:0009231">
    <property type="term" value="P:riboflavin biosynthetic process"/>
    <property type="evidence" value="ECO:0007669"/>
    <property type="project" value="UniProtKB-UniPathway"/>
</dbReference>
<dbReference type="EMBL" id="FLUO01000003">
    <property type="protein sequence ID" value="SBW12536.1"/>
    <property type="molecule type" value="Genomic_DNA"/>
</dbReference>